<dbReference type="InterPro" id="IPR035914">
    <property type="entry name" value="Sperma_CUB_dom_sf"/>
</dbReference>
<dbReference type="Gene3D" id="2.60.120.290">
    <property type="entry name" value="Spermadhesin, CUB domain"/>
    <property type="match status" value="1"/>
</dbReference>
<evidence type="ECO:0000256" key="1">
    <source>
        <dbReference type="SAM" id="Phobius"/>
    </source>
</evidence>
<accession>A0A8B7NC95</accession>
<sequence>MVCPELCTNVMVRIVTSVILITAVVVFVVLKLLPPGDSDAGDFNAGGAVLSQTEGTGALTLVPLGDKVVFSSPNYPDDYDPYQHTEWHFKAPAGGLLTLLCEQVFLNWFAELYAVDGNTTVRWGWNPRQGRGWNPCQVGVEPPSGGARTLRPRDMTKNLKVKKNV</sequence>
<keyword evidence="1" id="KW-0812">Transmembrane</keyword>
<gene>
    <name evidence="3" type="primary">LOC108668448</name>
</gene>
<keyword evidence="2" id="KW-1185">Reference proteome</keyword>
<dbReference type="KEGG" id="hazt:108668448"/>
<protein>
    <submittedName>
        <fullName evidence="3">Uncharacterized protein LOC108668448</fullName>
    </submittedName>
</protein>
<dbReference type="GeneID" id="108668448"/>
<organism evidence="2 3">
    <name type="scientific">Hyalella azteca</name>
    <name type="common">Amphipod</name>
    <dbReference type="NCBI Taxonomy" id="294128"/>
    <lineage>
        <taxon>Eukaryota</taxon>
        <taxon>Metazoa</taxon>
        <taxon>Ecdysozoa</taxon>
        <taxon>Arthropoda</taxon>
        <taxon>Crustacea</taxon>
        <taxon>Multicrustacea</taxon>
        <taxon>Malacostraca</taxon>
        <taxon>Eumalacostraca</taxon>
        <taxon>Peracarida</taxon>
        <taxon>Amphipoda</taxon>
        <taxon>Senticaudata</taxon>
        <taxon>Talitrida</taxon>
        <taxon>Talitroidea</taxon>
        <taxon>Hyalellidae</taxon>
        <taxon>Hyalella</taxon>
    </lineage>
</organism>
<dbReference type="Proteomes" id="UP000694843">
    <property type="component" value="Unplaced"/>
</dbReference>
<keyword evidence="1" id="KW-0472">Membrane</keyword>
<dbReference type="RefSeq" id="XP_018011161.1">
    <property type="nucleotide sequence ID" value="XM_018155672.1"/>
</dbReference>
<evidence type="ECO:0000313" key="3">
    <source>
        <dbReference type="RefSeq" id="XP_018011161.1"/>
    </source>
</evidence>
<evidence type="ECO:0000313" key="2">
    <source>
        <dbReference type="Proteomes" id="UP000694843"/>
    </source>
</evidence>
<name>A0A8B7NC95_HYAAZ</name>
<feature type="transmembrane region" description="Helical" evidence="1">
    <location>
        <begin position="12"/>
        <end position="33"/>
    </location>
</feature>
<dbReference type="AlphaFoldDB" id="A0A8B7NC95"/>
<proteinExistence type="predicted"/>
<reference evidence="3" key="1">
    <citation type="submission" date="2025-08" db="UniProtKB">
        <authorList>
            <consortium name="RefSeq"/>
        </authorList>
    </citation>
    <scope>IDENTIFICATION</scope>
    <source>
        <tissue evidence="3">Whole organism</tissue>
    </source>
</reference>
<keyword evidence="1" id="KW-1133">Transmembrane helix</keyword>
<dbReference type="SUPFAM" id="SSF49854">
    <property type="entry name" value="Spermadhesin, CUB domain"/>
    <property type="match status" value="1"/>
</dbReference>